<dbReference type="Proteomes" id="UP000887579">
    <property type="component" value="Unplaced"/>
</dbReference>
<reference evidence="2" key="1">
    <citation type="submission" date="2022-11" db="UniProtKB">
        <authorList>
            <consortium name="WormBaseParasite"/>
        </authorList>
    </citation>
    <scope>IDENTIFICATION</scope>
</reference>
<organism evidence="1 2">
    <name type="scientific">Panagrolaimus sp. ES5</name>
    <dbReference type="NCBI Taxonomy" id="591445"/>
    <lineage>
        <taxon>Eukaryota</taxon>
        <taxon>Metazoa</taxon>
        <taxon>Ecdysozoa</taxon>
        <taxon>Nematoda</taxon>
        <taxon>Chromadorea</taxon>
        <taxon>Rhabditida</taxon>
        <taxon>Tylenchina</taxon>
        <taxon>Panagrolaimomorpha</taxon>
        <taxon>Panagrolaimoidea</taxon>
        <taxon>Panagrolaimidae</taxon>
        <taxon>Panagrolaimus</taxon>
    </lineage>
</organism>
<accession>A0AC34GII1</accession>
<name>A0AC34GII1_9BILA</name>
<evidence type="ECO:0000313" key="2">
    <source>
        <dbReference type="WBParaSite" id="ES5_v2.g29448.t1"/>
    </source>
</evidence>
<proteinExistence type="predicted"/>
<sequence length="168" mass="19075">MLKKDEEKIEFFSVDPELTVPTRRLGYNIADKIGKVFFIFVFVCVVIYLCCGFFDVFLKKTPTSSIANSHGFRKSYTSRNCTVDVRGDLTCNGKPAVGYLVKLYDQETFTNSGGYFEISTTMVDVHQTANYEFSIFYDCPYGKPCERKVSIVIPESYVSCGNEAKKVF</sequence>
<protein>
    <submittedName>
        <fullName evidence="2">Uncharacterized protein</fullName>
    </submittedName>
</protein>
<dbReference type="WBParaSite" id="ES5_v2.g29448.t1">
    <property type="protein sequence ID" value="ES5_v2.g29448.t1"/>
    <property type="gene ID" value="ES5_v2.g29448"/>
</dbReference>
<evidence type="ECO:0000313" key="1">
    <source>
        <dbReference type="Proteomes" id="UP000887579"/>
    </source>
</evidence>